<dbReference type="EMBL" id="RCOR01000024">
    <property type="protein sequence ID" value="RSN68869.1"/>
    <property type="molecule type" value="Genomic_DNA"/>
</dbReference>
<dbReference type="NCBIfam" id="NF003314">
    <property type="entry name" value="PRK04322.1"/>
    <property type="match status" value="1"/>
</dbReference>
<accession>A0A3R9PCH3</accession>
<reference evidence="10 11" key="1">
    <citation type="submission" date="2018-10" db="EMBL/GenBank/DDBJ databases">
        <title>Co-occurring genomic capacity for anaerobic methane metabolism and dissimilatory sulfite reduction discovered in the Korarchaeota.</title>
        <authorList>
            <person name="Mckay L.J."/>
            <person name="Dlakic M."/>
            <person name="Fields M.W."/>
            <person name="Delmont T.O."/>
            <person name="Eren A.M."/>
            <person name="Jay Z.J."/>
            <person name="Klingelsmith K.B."/>
            <person name="Rusch D.B."/>
            <person name="Inskeep W.P."/>
        </authorList>
    </citation>
    <scope>NUCLEOTIDE SEQUENCE [LARGE SCALE GENOMIC DNA]</scope>
    <source>
        <strain evidence="10 11">WS</strain>
    </source>
</reference>
<dbReference type="RefSeq" id="WP_125741734.1">
    <property type="nucleotide sequence ID" value="NZ_RCOR01000024.1"/>
</dbReference>
<proteinExistence type="inferred from homology"/>
<evidence type="ECO:0000256" key="9">
    <source>
        <dbReference type="HAMAP-Rule" id="MF_00628"/>
    </source>
</evidence>
<dbReference type="GO" id="GO:0005829">
    <property type="term" value="C:cytosol"/>
    <property type="evidence" value="ECO:0007669"/>
    <property type="project" value="TreeGrafter"/>
</dbReference>
<dbReference type="PANTHER" id="PTHR12649:SF11">
    <property type="entry name" value="PEPTIDYL-TRNA HYDROLASE 2, MITOCHONDRIAL"/>
    <property type="match status" value="1"/>
</dbReference>
<dbReference type="InterPro" id="IPR002833">
    <property type="entry name" value="PTH2"/>
</dbReference>
<name>A0A3R9PCH3_9CREN</name>
<comment type="function">
    <text evidence="1 9">The natural substrate for this enzyme may be peptidyl-tRNAs which drop off the ribosome during protein synthesis.</text>
</comment>
<evidence type="ECO:0000256" key="5">
    <source>
        <dbReference type="ARBA" id="ARBA00022801"/>
    </source>
</evidence>
<dbReference type="Gene3D" id="3.40.1490.10">
    <property type="entry name" value="Bit1"/>
    <property type="match status" value="1"/>
</dbReference>
<dbReference type="GO" id="GO:0004045">
    <property type="term" value="F:peptidyl-tRNA hydrolase activity"/>
    <property type="evidence" value="ECO:0007669"/>
    <property type="project" value="UniProtKB-UniRule"/>
</dbReference>
<gene>
    <name evidence="9" type="primary">pth</name>
    <name evidence="10" type="ORF">D9Q81_05110</name>
</gene>
<comment type="subcellular location">
    <subcellularLocation>
        <location evidence="2 9">Cytoplasm</location>
    </subcellularLocation>
</comment>
<dbReference type="HAMAP" id="MF_00628">
    <property type="entry name" value="Pept_tRNA_hydro_arch"/>
    <property type="match status" value="1"/>
</dbReference>
<dbReference type="Proteomes" id="UP000278149">
    <property type="component" value="Unassembled WGS sequence"/>
</dbReference>
<evidence type="ECO:0000313" key="10">
    <source>
        <dbReference type="EMBL" id="RSN68869.1"/>
    </source>
</evidence>
<dbReference type="InterPro" id="IPR023476">
    <property type="entry name" value="Pep_tRNA_hydro_II_dom_sf"/>
</dbReference>
<evidence type="ECO:0000256" key="1">
    <source>
        <dbReference type="ARBA" id="ARBA00003043"/>
    </source>
</evidence>
<evidence type="ECO:0000256" key="3">
    <source>
        <dbReference type="ARBA" id="ARBA00013260"/>
    </source>
</evidence>
<dbReference type="Pfam" id="PF01981">
    <property type="entry name" value="PTH2"/>
    <property type="match status" value="1"/>
</dbReference>
<protein>
    <recommendedName>
        <fullName evidence="8 9">Peptidyl-tRNA hydrolase</fullName>
        <shortName evidence="9">PTH</shortName>
        <ecNumber evidence="3 9">3.1.1.29</ecNumber>
    </recommendedName>
</protein>
<evidence type="ECO:0000256" key="2">
    <source>
        <dbReference type="ARBA" id="ARBA00004496"/>
    </source>
</evidence>
<comment type="similarity">
    <text evidence="6 9">Belongs to the PTH2 family.</text>
</comment>
<dbReference type="FunFam" id="3.40.1490.10:FF:000001">
    <property type="entry name" value="Peptidyl-tRNA hydrolase 2"/>
    <property type="match status" value="1"/>
</dbReference>
<evidence type="ECO:0000256" key="8">
    <source>
        <dbReference type="ARBA" id="ARBA00050038"/>
    </source>
</evidence>
<dbReference type="PANTHER" id="PTHR12649">
    <property type="entry name" value="PEPTIDYL-TRNA HYDROLASE 2"/>
    <property type="match status" value="1"/>
</dbReference>
<dbReference type="InterPro" id="IPR034759">
    <property type="entry name" value="Pept_tRNA_hydro_arch"/>
</dbReference>
<dbReference type="CDD" id="cd02430">
    <property type="entry name" value="PTH2"/>
    <property type="match status" value="1"/>
</dbReference>
<comment type="catalytic activity">
    <reaction evidence="7 9">
        <text>an N-acyl-L-alpha-aminoacyl-tRNA + H2O = an N-acyl-L-amino acid + a tRNA + H(+)</text>
        <dbReference type="Rhea" id="RHEA:54448"/>
        <dbReference type="Rhea" id="RHEA-COMP:10123"/>
        <dbReference type="Rhea" id="RHEA-COMP:13883"/>
        <dbReference type="ChEBI" id="CHEBI:15377"/>
        <dbReference type="ChEBI" id="CHEBI:15378"/>
        <dbReference type="ChEBI" id="CHEBI:59874"/>
        <dbReference type="ChEBI" id="CHEBI:78442"/>
        <dbReference type="ChEBI" id="CHEBI:138191"/>
        <dbReference type="EC" id="3.1.1.29"/>
    </reaction>
</comment>
<organism evidence="10 11">
    <name type="scientific">Candidatus Korarchaeum cryptofilum</name>
    <dbReference type="NCBI Taxonomy" id="498846"/>
    <lineage>
        <taxon>Archaea</taxon>
        <taxon>Thermoproteota</taxon>
        <taxon>Candidatus Korarchaeia</taxon>
        <taxon>Candidatus Korarchaeales</taxon>
        <taxon>Candidatus Korarchaeaceae</taxon>
        <taxon>Candidatus Korarchaeum</taxon>
    </lineage>
</organism>
<evidence type="ECO:0000256" key="6">
    <source>
        <dbReference type="ARBA" id="ARBA00038050"/>
    </source>
</evidence>
<evidence type="ECO:0000256" key="7">
    <source>
        <dbReference type="ARBA" id="ARBA00048707"/>
    </source>
</evidence>
<evidence type="ECO:0000313" key="11">
    <source>
        <dbReference type="Proteomes" id="UP000278149"/>
    </source>
</evidence>
<dbReference type="SUPFAM" id="SSF102462">
    <property type="entry name" value="Peptidyl-tRNA hydrolase II"/>
    <property type="match status" value="1"/>
</dbReference>
<comment type="caution">
    <text evidence="10">The sequence shown here is derived from an EMBL/GenBank/DDBJ whole genome shotgun (WGS) entry which is preliminary data.</text>
</comment>
<evidence type="ECO:0000256" key="4">
    <source>
        <dbReference type="ARBA" id="ARBA00022490"/>
    </source>
</evidence>
<keyword evidence="4 9" id="KW-0963">Cytoplasm</keyword>
<sequence length="118" mass="13068">MKYKQVIVVRKDLGMSCGKIAVQVAHASLEAAEISKRENPDIYRAWKEEGAKKVVLEVRSEEELVEIHREALDRGLVSVLIRDAGLTELEPGTATAVGIGPHEEEKIDRITGKLPLLK</sequence>
<keyword evidence="5 9" id="KW-0378">Hydrolase</keyword>
<dbReference type="GO" id="GO:0006412">
    <property type="term" value="P:translation"/>
    <property type="evidence" value="ECO:0007669"/>
    <property type="project" value="UniProtKB-UniRule"/>
</dbReference>
<dbReference type="EC" id="3.1.1.29" evidence="3 9"/>
<dbReference type="NCBIfam" id="TIGR00283">
    <property type="entry name" value="arch_pth2"/>
    <property type="match status" value="1"/>
</dbReference>
<dbReference type="AlphaFoldDB" id="A0A3R9PCH3"/>